<reference evidence="3" key="1">
    <citation type="journal article" date="2014" name="Int. J. Syst. Evol. Microbiol.">
        <title>Complete genome sequence of Corynebacterium casei LMG S-19264T (=DSM 44701T), isolated from a smear-ripened cheese.</title>
        <authorList>
            <consortium name="US DOE Joint Genome Institute (JGI-PGF)"/>
            <person name="Walter F."/>
            <person name="Albersmeier A."/>
            <person name="Kalinowski J."/>
            <person name="Ruckert C."/>
        </authorList>
    </citation>
    <scope>NUCLEOTIDE SEQUENCE</scope>
    <source>
        <strain evidence="3">JCM 4646</strain>
    </source>
</reference>
<proteinExistence type="predicted"/>
<protein>
    <recommendedName>
        <fullName evidence="5">Ketoreductase</fullName>
    </recommendedName>
</protein>
<feature type="compositionally biased region" description="Low complexity" evidence="2">
    <location>
        <begin position="93"/>
        <end position="108"/>
    </location>
</feature>
<sequence>MPAGRRRTGHVRGRLTEWKAVILLGGNRPARAAVARRPPGAGGAGGAGGRAGGRAGGLTLSPAAGFQAAAMTTGNQPTTPSAQPADRLRDPSRSPAGPLRPAAPPASRVAVVTGAGSGIGRATARAFAAQGVHVLAVGRRPGPLAETAGAAPDLISPLPADVTGAGAPEEIVRAALDRFGRLDILVNNAGIVRGGGLGTYTRELIDEQVATNLTAPVLLTQAALPALASAAGVVVNVTTSVGQRGWPGNAVYPATKSALELLTRSWAVELAPRGVRVVAVAPGAVATPIADHSGFSPEQQAALRRRQLAHTPLGRVGRPAEVAWAITQLSSAQASFVTGVVFPVDGGAVVA</sequence>
<dbReference type="Pfam" id="PF13561">
    <property type="entry name" value="adh_short_C2"/>
    <property type="match status" value="1"/>
</dbReference>
<dbReference type="EMBL" id="BNBO01000054">
    <property type="protein sequence ID" value="GHH81714.1"/>
    <property type="molecule type" value="Genomic_DNA"/>
</dbReference>
<dbReference type="CDD" id="cd05233">
    <property type="entry name" value="SDR_c"/>
    <property type="match status" value="1"/>
</dbReference>
<reference evidence="3" key="2">
    <citation type="submission" date="2020-09" db="EMBL/GenBank/DDBJ databases">
        <authorList>
            <person name="Sun Q."/>
            <person name="Ohkuma M."/>
        </authorList>
    </citation>
    <scope>NUCLEOTIDE SEQUENCE</scope>
    <source>
        <strain evidence="3">JCM 4646</strain>
    </source>
</reference>
<dbReference type="PANTHER" id="PTHR43975:SF2">
    <property type="entry name" value="EG:BACR7A4.14 PROTEIN-RELATED"/>
    <property type="match status" value="1"/>
</dbReference>
<evidence type="ECO:0000313" key="4">
    <source>
        <dbReference type="Proteomes" id="UP000617734"/>
    </source>
</evidence>
<dbReference type="Gene3D" id="3.40.50.720">
    <property type="entry name" value="NAD(P)-binding Rossmann-like Domain"/>
    <property type="match status" value="1"/>
</dbReference>
<name>A0A919L364_9ACTN</name>
<evidence type="ECO:0000256" key="2">
    <source>
        <dbReference type="SAM" id="MobiDB-lite"/>
    </source>
</evidence>
<dbReference type="Proteomes" id="UP000617734">
    <property type="component" value="Unassembled WGS sequence"/>
</dbReference>
<dbReference type="GO" id="GO:0016491">
    <property type="term" value="F:oxidoreductase activity"/>
    <property type="evidence" value="ECO:0007669"/>
    <property type="project" value="UniProtKB-KW"/>
</dbReference>
<dbReference type="FunFam" id="3.40.50.720:FF:000084">
    <property type="entry name" value="Short-chain dehydrogenase reductase"/>
    <property type="match status" value="1"/>
</dbReference>
<dbReference type="PANTHER" id="PTHR43975">
    <property type="entry name" value="ZGC:101858"/>
    <property type="match status" value="1"/>
</dbReference>
<dbReference type="PRINTS" id="PR00080">
    <property type="entry name" value="SDRFAMILY"/>
</dbReference>
<evidence type="ECO:0000313" key="3">
    <source>
        <dbReference type="EMBL" id="GHH81714.1"/>
    </source>
</evidence>
<organism evidence="3 4">
    <name type="scientific">Kitasatospora indigofera</name>
    <dbReference type="NCBI Taxonomy" id="67307"/>
    <lineage>
        <taxon>Bacteria</taxon>
        <taxon>Bacillati</taxon>
        <taxon>Actinomycetota</taxon>
        <taxon>Actinomycetes</taxon>
        <taxon>Kitasatosporales</taxon>
        <taxon>Streptomycetaceae</taxon>
        <taxon>Kitasatospora</taxon>
    </lineage>
</organism>
<evidence type="ECO:0008006" key="5">
    <source>
        <dbReference type="Google" id="ProtNLM"/>
    </source>
</evidence>
<keyword evidence="4" id="KW-1185">Reference proteome</keyword>
<feature type="compositionally biased region" description="Gly residues" evidence="2">
    <location>
        <begin position="40"/>
        <end position="56"/>
    </location>
</feature>
<feature type="region of interest" description="Disordered" evidence="2">
    <location>
        <begin position="72"/>
        <end position="108"/>
    </location>
</feature>
<dbReference type="PRINTS" id="PR00081">
    <property type="entry name" value="GDHRDH"/>
</dbReference>
<dbReference type="AlphaFoldDB" id="A0A919L364"/>
<dbReference type="InterPro" id="IPR002347">
    <property type="entry name" value="SDR_fam"/>
</dbReference>
<feature type="compositionally biased region" description="Low complexity" evidence="2">
    <location>
        <begin position="30"/>
        <end position="39"/>
    </location>
</feature>
<accession>A0A919L364</accession>
<feature type="compositionally biased region" description="Polar residues" evidence="2">
    <location>
        <begin position="72"/>
        <end position="82"/>
    </location>
</feature>
<evidence type="ECO:0000256" key="1">
    <source>
        <dbReference type="ARBA" id="ARBA00023002"/>
    </source>
</evidence>
<feature type="region of interest" description="Disordered" evidence="2">
    <location>
        <begin position="30"/>
        <end position="60"/>
    </location>
</feature>
<keyword evidence="1" id="KW-0560">Oxidoreductase</keyword>
<dbReference type="SUPFAM" id="SSF51735">
    <property type="entry name" value="NAD(P)-binding Rossmann-fold domains"/>
    <property type="match status" value="1"/>
</dbReference>
<gene>
    <name evidence="3" type="ORF">GCM10018781_64930</name>
</gene>
<dbReference type="InterPro" id="IPR036291">
    <property type="entry name" value="NAD(P)-bd_dom_sf"/>
</dbReference>
<comment type="caution">
    <text evidence="3">The sequence shown here is derived from an EMBL/GenBank/DDBJ whole genome shotgun (WGS) entry which is preliminary data.</text>
</comment>